<comment type="function">
    <text evidence="1 12">Catalyzes the condensation of (S)-aspartate-beta-semialdehyde [(S)-ASA] and pyruvate to 4-hydroxy-tetrahydrodipicolinate (HTPA).</text>
</comment>
<feature type="active site" description="Schiff-base intermediate with substrate" evidence="12 14">
    <location>
        <position position="161"/>
    </location>
</feature>
<dbReference type="GO" id="GO:0009089">
    <property type="term" value="P:lysine biosynthetic process via diaminopimelate"/>
    <property type="evidence" value="ECO:0007669"/>
    <property type="project" value="UniProtKB-UniRule"/>
</dbReference>
<dbReference type="GO" id="GO:0019877">
    <property type="term" value="P:diaminopimelate biosynthetic process"/>
    <property type="evidence" value="ECO:0007669"/>
    <property type="project" value="UniProtKB-UniRule"/>
</dbReference>
<evidence type="ECO:0000256" key="6">
    <source>
        <dbReference type="ARBA" id="ARBA00022605"/>
    </source>
</evidence>
<keyword evidence="10 12" id="KW-0704">Schiff base</keyword>
<keyword evidence="7 12" id="KW-0220">Diaminopimelate biosynthesis</keyword>
<dbReference type="InterPro" id="IPR005263">
    <property type="entry name" value="DapA"/>
</dbReference>
<organism evidence="16 17">
    <name type="scientific">Verrucomicrobia subdivision 6 bacterium BACL9 MAG-120507-bin52</name>
    <dbReference type="NCBI Taxonomy" id="1655590"/>
    <lineage>
        <taxon>Bacteria</taxon>
        <taxon>Pseudomonadati</taxon>
        <taxon>Verrucomicrobiota</taxon>
        <taxon>Verrucomicrobiia</taxon>
        <taxon>Verrucomicrobiales</taxon>
        <taxon>Verrucomicrobia subdivision 6</taxon>
    </lineage>
</organism>
<dbReference type="InterPro" id="IPR013785">
    <property type="entry name" value="Aldolase_TIM"/>
</dbReference>
<evidence type="ECO:0000256" key="8">
    <source>
        <dbReference type="ARBA" id="ARBA00023154"/>
    </source>
</evidence>
<keyword evidence="5 12" id="KW-0963">Cytoplasm</keyword>
<dbReference type="EC" id="4.3.3.7" evidence="4 12"/>
<dbReference type="UniPathway" id="UPA00034">
    <property type="reaction ID" value="UER00017"/>
</dbReference>
<protein>
    <recommendedName>
        <fullName evidence="4 12">4-hydroxy-tetrahydrodipicolinate synthase</fullName>
        <shortName evidence="12">HTPA synthase</shortName>
        <ecNumber evidence="4 12">4.3.3.7</ecNumber>
    </recommendedName>
</protein>
<keyword evidence="8 12" id="KW-0457">Lysine biosynthesis</keyword>
<evidence type="ECO:0000256" key="2">
    <source>
        <dbReference type="ARBA" id="ARBA00005120"/>
    </source>
</evidence>
<reference evidence="16 17" key="1">
    <citation type="submission" date="2015-10" db="EMBL/GenBank/DDBJ databases">
        <title>Metagenome-Assembled Genomes uncover a global brackish microbiome.</title>
        <authorList>
            <person name="Hugerth L.W."/>
            <person name="Larsson J."/>
            <person name="Alneberg J."/>
            <person name="Lindh M.V."/>
            <person name="Legrand C."/>
            <person name="Pinhassi J."/>
            <person name="Andersson A.F."/>
        </authorList>
    </citation>
    <scope>NUCLEOTIDE SEQUENCE [LARGE SCALE GENOMIC DNA]</scope>
    <source>
        <strain evidence="16">BACL18 MAG-120507-bin52</strain>
    </source>
</reference>
<comment type="caution">
    <text evidence="12">Was originally thought to be a dihydrodipicolinate synthase (DHDPS), catalyzing the condensation of (S)-aspartate-beta-semialdehyde [(S)-ASA] and pyruvate to dihydrodipicolinate (DHDP). However, it was shown in E.coli that the product of the enzymatic reaction is not dihydrodipicolinate but in fact (4S)-4-hydroxy-2,3,4,5-tetrahydro-(2S)-dipicolinic acid (HTPA), and that the consecutive dehydration reaction leading to DHDP is not spontaneous but catalyzed by DapB.</text>
</comment>
<evidence type="ECO:0000256" key="1">
    <source>
        <dbReference type="ARBA" id="ARBA00003294"/>
    </source>
</evidence>
<evidence type="ECO:0000313" key="17">
    <source>
        <dbReference type="Proteomes" id="UP000051269"/>
    </source>
</evidence>
<dbReference type="GO" id="GO:0005829">
    <property type="term" value="C:cytosol"/>
    <property type="evidence" value="ECO:0007669"/>
    <property type="project" value="TreeGrafter"/>
</dbReference>
<comment type="subcellular location">
    <subcellularLocation>
        <location evidence="12">Cytoplasm</location>
    </subcellularLocation>
</comment>
<dbReference type="GO" id="GO:0008840">
    <property type="term" value="F:4-hydroxy-tetrahydrodipicolinate synthase activity"/>
    <property type="evidence" value="ECO:0007669"/>
    <property type="project" value="UniProtKB-UniRule"/>
</dbReference>
<keyword evidence="9 12" id="KW-0456">Lyase</keyword>
<evidence type="ECO:0000256" key="12">
    <source>
        <dbReference type="HAMAP-Rule" id="MF_00418"/>
    </source>
</evidence>
<evidence type="ECO:0000256" key="10">
    <source>
        <dbReference type="ARBA" id="ARBA00023270"/>
    </source>
</evidence>
<comment type="catalytic activity">
    <reaction evidence="11 12">
        <text>L-aspartate 4-semialdehyde + pyruvate = (2S,4S)-4-hydroxy-2,3,4,5-tetrahydrodipicolinate + H2O + H(+)</text>
        <dbReference type="Rhea" id="RHEA:34171"/>
        <dbReference type="ChEBI" id="CHEBI:15361"/>
        <dbReference type="ChEBI" id="CHEBI:15377"/>
        <dbReference type="ChEBI" id="CHEBI:15378"/>
        <dbReference type="ChEBI" id="CHEBI:67139"/>
        <dbReference type="ChEBI" id="CHEBI:537519"/>
        <dbReference type="EC" id="4.3.3.7"/>
    </reaction>
</comment>
<dbReference type="PRINTS" id="PR00146">
    <property type="entry name" value="DHPICSNTHASE"/>
</dbReference>
<name>A0A0R2RKA5_9BACT</name>
<dbReference type="Proteomes" id="UP000051269">
    <property type="component" value="Unassembled WGS sequence"/>
</dbReference>
<dbReference type="PIRSF" id="PIRSF001365">
    <property type="entry name" value="DHDPS"/>
    <property type="match status" value="1"/>
</dbReference>
<dbReference type="PANTHER" id="PTHR12128">
    <property type="entry name" value="DIHYDRODIPICOLINATE SYNTHASE"/>
    <property type="match status" value="1"/>
</dbReference>
<feature type="binding site" evidence="12 15">
    <location>
        <position position="203"/>
    </location>
    <ligand>
        <name>pyruvate</name>
        <dbReference type="ChEBI" id="CHEBI:15361"/>
    </ligand>
</feature>
<evidence type="ECO:0000313" key="16">
    <source>
        <dbReference type="EMBL" id="KRO63209.1"/>
    </source>
</evidence>
<dbReference type="NCBIfam" id="TIGR00674">
    <property type="entry name" value="dapA"/>
    <property type="match status" value="1"/>
</dbReference>
<comment type="pathway">
    <text evidence="2 12">Amino-acid biosynthesis; L-lysine biosynthesis via DAP pathway; (S)-tetrahydrodipicolinate from L-aspartate: step 3/4.</text>
</comment>
<accession>A0A0R2RKA5</accession>
<dbReference type="Gene3D" id="3.20.20.70">
    <property type="entry name" value="Aldolase class I"/>
    <property type="match status" value="1"/>
</dbReference>
<feature type="site" description="Part of a proton relay during catalysis" evidence="12">
    <location>
        <position position="43"/>
    </location>
</feature>
<comment type="similarity">
    <text evidence="3 12 13">Belongs to the DapA family.</text>
</comment>
<evidence type="ECO:0000256" key="4">
    <source>
        <dbReference type="ARBA" id="ARBA00012086"/>
    </source>
</evidence>
<feature type="active site" description="Proton donor/acceptor" evidence="12 14">
    <location>
        <position position="132"/>
    </location>
</feature>
<dbReference type="InterPro" id="IPR020624">
    <property type="entry name" value="Schiff_base-form_aldolases_CS"/>
</dbReference>
<evidence type="ECO:0000256" key="15">
    <source>
        <dbReference type="PIRSR" id="PIRSR001365-2"/>
    </source>
</evidence>
<evidence type="ECO:0000256" key="14">
    <source>
        <dbReference type="PIRSR" id="PIRSR001365-1"/>
    </source>
</evidence>
<dbReference type="PROSITE" id="PS00665">
    <property type="entry name" value="DHDPS_1"/>
    <property type="match status" value="1"/>
</dbReference>
<evidence type="ECO:0000256" key="13">
    <source>
        <dbReference type="PIRNR" id="PIRNR001365"/>
    </source>
</evidence>
<feature type="site" description="Part of a proton relay during catalysis" evidence="12">
    <location>
        <position position="106"/>
    </location>
</feature>
<dbReference type="InterPro" id="IPR002220">
    <property type="entry name" value="DapA-like"/>
</dbReference>
<comment type="subunit">
    <text evidence="12">Homotetramer; dimer of dimers.</text>
</comment>
<evidence type="ECO:0000256" key="3">
    <source>
        <dbReference type="ARBA" id="ARBA00007592"/>
    </source>
</evidence>
<evidence type="ECO:0000256" key="7">
    <source>
        <dbReference type="ARBA" id="ARBA00022915"/>
    </source>
</evidence>
<dbReference type="Pfam" id="PF00701">
    <property type="entry name" value="DHDPS"/>
    <property type="match status" value="1"/>
</dbReference>
<dbReference type="SUPFAM" id="SSF51569">
    <property type="entry name" value="Aldolase"/>
    <property type="match status" value="1"/>
</dbReference>
<evidence type="ECO:0000256" key="9">
    <source>
        <dbReference type="ARBA" id="ARBA00023239"/>
    </source>
</evidence>
<proteinExistence type="inferred from homology"/>
<dbReference type="AlphaFoldDB" id="A0A0R2RKA5"/>
<comment type="caution">
    <text evidence="16">The sequence shown here is derived from an EMBL/GenBank/DDBJ whole genome shotgun (WGS) entry which is preliminary data.</text>
</comment>
<keyword evidence="6 12" id="KW-0028">Amino-acid biosynthesis</keyword>
<dbReference type="SMART" id="SM01130">
    <property type="entry name" value="DHDPS"/>
    <property type="match status" value="1"/>
</dbReference>
<sequence>MFNGTYTALVTPFRNGQVDVKAFEALIDRQAAAGIEGIIPVGTTGESPTLNMQEHVRVIELAVQFAKKRMKVVAGTGSNSTAEAIELSTGGQRARADALLLVAPYYNKPSPEGMFQHFRAVAKEVDLPIMLYSVPGRCAVEITVETIGRLAEACPTIVSIKESGGKPERVDEIRKVVPSSFEIMSGDDSMTVQFMKRGAVGVVSVASNLIPAEVKSLVQAAQNQDWKKAEELHQKYAGIFRDLFIESNPAPVKAAMAAKGWLAEELRLPLVPITEGSRQKLFATLKEAGLS</sequence>
<dbReference type="PANTHER" id="PTHR12128:SF66">
    <property type="entry name" value="4-HYDROXY-2-OXOGLUTARATE ALDOLASE, MITOCHONDRIAL"/>
    <property type="match status" value="1"/>
</dbReference>
<dbReference type="EMBL" id="LIBO01000003">
    <property type="protein sequence ID" value="KRO63209.1"/>
    <property type="molecule type" value="Genomic_DNA"/>
</dbReference>
<dbReference type="HAMAP" id="MF_00418">
    <property type="entry name" value="DapA"/>
    <property type="match status" value="1"/>
</dbReference>
<feature type="binding site" evidence="12 15">
    <location>
        <position position="44"/>
    </location>
    <ligand>
        <name>pyruvate</name>
        <dbReference type="ChEBI" id="CHEBI:15361"/>
    </ligand>
</feature>
<evidence type="ECO:0000256" key="5">
    <source>
        <dbReference type="ARBA" id="ARBA00022490"/>
    </source>
</evidence>
<gene>
    <name evidence="12" type="primary">dapA</name>
    <name evidence="16" type="ORF">ABR82_04335</name>
</gene>
<evidence type="ECO:0000256" key="11">
    <source>
        <dbReference type="ARBA" id="ARBA00047836"/>
    </source>
</evidence>
<dbReference type="CDD" id="cd00950">
    <property type="entry name" value="DHDPS"/>
    <property type="match status" value="1"/>
</dbReference>